<dbReference type="Proteomes" id="UP000034676">
    <property type="component" value="Unassembled WGS sequence"/>
</dbReference>
<comment type="caution">
    <text evidence="1">The sequence shown here is derived from an EMBL/GenBank/DDBJ whole genome shotgun (WGS) entry which is preliminary data.</text>
</comment>
<gene>
    <name evidence="1" type="ORF">UU42_C0021G0005</name>
</gene>
<evidence type="ECO:0000313" key="1">
    <source>
        <dbReference type="EMBL" id="KKR91138.1"/>
    </source>
</evidence>
<proteinExistence type="predicted"/>
<sequence>MRIIKQVNQSEVFSHWEKVEKISIWNRQDIVFPLVAYGDLIWSLAVIEDTDVEKIYICSSDDWKTDGLCNPNFKLTTAIANYKKSDFSQGKYADIKAKEEIFSGNISGLDTKLILVGDSQTGCFTLIEGCKRSVALGSLNKLIGLEVYIGVSPAIKNYVWSRYVYS</sequence>
<dbReference type="AlphaFoldDB" id="A0A0G0UQX9"/>
<dbReference type="EMBL" id="LCAO01000021">
    <property type="protein sequence ID" value="KKR91138.1"/>
    <property type="molecule type" value="Genomic_DNA"/>
</dbReference>
<reference evidence="1 2" key="1">
    <citation type="journal article" date="2015" name="Nature">
        <title>rRNA introns, odd ribosomes, and small enigmatic genomes across a large radiation of phyla.</title>
        <authorList>
            <person name="Brown C.T."/>
            <person name="Hug L.A."/>
            <person name="Thomas B.C."/>
            <person name="Sharon I."/>
            <person name="Castelle C.J."/>
            <person name="Singh A."/>
            <person name="Wilkins M.J."/>
            <person name="Williams K.H."/>
            <person name="Banfield J.F."/>
        </authorList>
    </citation>
    <scope>NUCLEOTIDE SEQUENCE [LARGE SCALE GENOMIC DNA]</scope>
</reference>
<accession>A0A0G0UQX9</accession>
<name>A0A0G0UQX9_9BACT</name>
<evidence type="ECO:0000313" key="2">
    <source>
        <dbReference type="Proteomes" id="UP000034676"/>
    </source>
</evidence>
<protein>
    <submittedName>
        <fullName evidence="1">Uncharacterized protein</fullName>
    </submittedName>
</protein>
<organism evidence="1 2">
    <name type="scientific">Candidatus Woesebacteria bacterium GW2011_GWA1_41_13b</name>
    <dbReference type="NCBI Taxonomy" id="1618555"/>
    <lineage>
        <taxon>Bacteria</taxon>
        <taxon>Candidatus Woeseibacteriota</taxon>
    </lineage>
</organism>